<proteinExistence type="predicted"/>
<organism evidence="1 2">
    <name type="scientific">Phakopsora pachyrhizi</name>
    <name type="common">Asian soybean rust disease fungus</name>
    <dbReference type="NCBI Taxonomy" id="170000"/>
    <lineage>
        <taxon>Eukaryota</taxon>
        <taxon>Fungi</taxon>
        <taxon>Dikarya</taxon>
        <taxon>Basidiomycota</taxon>
        <taxon>Pucciniomycotina</taxon>
        <taxon>Pucciniomycetes</taxon>
        <taxon>Pucciniales</taxon>
        <taxon>Phakopsoraceae</taxon>
        <taxon>Phakopsora</taxon>
    </lineage>
</organism>
<dbReference type="AlphaFoldDB" id="A0AAV0BIV3"/>
<evidence type="ECO:0000313" key="1">
    <source>
        <dbReference type="EMBL" id="CAH7685881.1"/>
    </source>
</evidence>
<protein>
    <submittedName>
        <fullName evidence="1">Expressed protein</fullName>
    </submittedName>
</protein>
<dbReference type="Proteomes" id="UP001153365">
    <property type="component" value="Unassembled WGS sequence"/>
</dbReference>
<keyword evidence="2" id="KW-1185">Reference proteome</keyword>
<accession>A0AAV0BIV3</accession>
<gene>
    <name evidence="1" type="ORF">PPACK8108_LOCUS20476</name>
</gene>
<dbReference type="EMBL" id="CALTRL010005757">
    <property type="protein sequence ID" value="CAH7685881.1"/>
    <property type="molecule type" value="Genomic_DNA"/>
</dbReference>
<evidence type="ECO:0000313" key="2">
    <source>
        <dbReference type="Proteomes" id="UP001153365"/>
    </source>
</evidence>
<sequence>MFFTLKPKKMQSQISELLEATSTVRDFLVASKSVTQKKQFCHSMPSMLIEDLACQLDSIFSKEFLNALFALRNQIRQLATRSAGSATTQIVTLPDMLIASILAYISVDSEPNQATQDDNLNICSKVYLDSESHFVQLAILLPLRLESLSNFIGSTKNDRGYQVDSAAISILYCVRCLNVTEKDKTLEAAQSRQSMDNVVKFLSRLEIDQVLPIVCSHILCLYMITLQKMSFVLLGQPPTSSCGRCCSSYFQIHVF</sequence>
<reference evidence="1" key="1">
    <citation type="submission" date="2022-06" db="EMBL/GenBank/DDBJ databases">
        <authorList>
            <consortium name="SYNGENTA / RWTH Aachen University"/>
        </authorList>
    </citation>
    <scope>NUCLEOTIDE SEQUENCE</scope>
</reference>
<name>A0AAV0BIV3_PHAPC</name>
<comment type="caution">
    <text evidence="1">The sequence shown here is derived from an EMBL/GenBank/DDBJ whole genome shotgun (WGS) entry which is preliminary data.</text>
</comment>